<evidence type="ECO:0000256" key="2">
    <source>
        <dbReference type="ARBA" id="ARBA00023015"/>
    </source>
</evidence>
<dbReference type="InterPro" id="IPR013324">
    <property type="entry name" value="RNA_pol_sigma_r3/r4-like"/>
</dbReference>
<evidence type="ECO:0000313" key="7">
    <source>
        <dbReference type="EMBL" id="GGU63069.1"/>
    </source>
</evidence>
<dbReference type="InterPro" id="IPR007627">
    <property type="entry name" value="RNA_pol_sigma70_r2"/>
</dbReference>
<comment type="caution">
    <text evidence="7">The sequence shown here is derived from an EMBL/GenBank/DDBJ whole genome shotgun (WGS) entry which is preliminary data.</text>
</comment>
<evidence type="ECO:0000256" key="1">
    <source>
        <dbReference type="ARBA" id="ARBA00010641"/>
    </source>
</evidence>
<dbReference type="InterPro" id="IPR036388">
    <property type="entry name" value="WH-like_DNA-bd_sf"/>
</dbReference>
<dbReference type="PANTHER" id="PTHR43133">
    <property type="entry name" value="RNA POLYMERASE ECF-TYPE SIGMA FACTO"/>
    <property type="match status" value="1"/>
</dbReference>
<feature type="domain" description="RNA polymerase sigma factor 70 region 4 type 2" evidence="6">
    <location>
        <begin position="132"/>
        <end position="173"/>
    </location>
</feature>
<dbReference type="RefSeq" id="WP_189257475.1">
    <property type="nucleotide sequence ID" value="NZ_BMRE01000036.1"/>
</dbReference>
<feature type="domain" description="RNA polymerase sigma-70 region 2" evidence="5">
    <location>
        <begin position="28"/>
        <end position="92"/>
    </location>
</feature>
<dbReference type="Pfam" id="PF04542">
    <property type="entry name" value="Sigma70_r2"/>
    <property type="match status" value="1"/>
</dbReference>
<dbReference type="InterPro" id="IPR013249">
    <property type="entry name" value="RNA_pol_sigma70_r4_t2"/>
</dbReference>
<keyword evidence="8" id="KW-1185">Reference proteome</keyword>
<dbReference type="Gene3D" id="1.10.10.10">
    <property type="entry name" value="Winged helix-like DNA-binding domain superfamily/Winged helix DNA-binding domain"/>
    <property type="match status" value="1"/>
</dbReference>
<comment type="similarity">
    <text evidence="1">Belongs to the sigma-70 factor family. ECF subfamily.</text>
</comment>
<dbReference type="Gene3D" id="1.10.1740.10">
    <property type="match status" value="1"/>
</dbReference>
<accession>A0ABQ2V0Z4</accession>
<protein>
    <submittedName>
        <fullName evidence="7">RNA polymerase subunit sigma-24</fullName>
    </submittedName>
</protein>
<evidence type="ECO:0000256" key="3">
    <source>
        <dbReference type="ARBA" id="ARBA00023082"/>
    </source>
</evidence>
<sequence>MIPVDADDLAARAAAGDGQALDELLRLIQPSVLRRCGMMLAFRADAEEACQDALLQVARSVHTFEGRSAFTTWLHVVVSNCVRETYRSLRRRAVDATPAEVLAGRPDPRTTSVIAGARIDVLDAVERLEQHNPDLAAAFVLRDFADLEYNEVAERLGVSVSTARFRIHEARKFVRERLTDSATR</sequence>
<evidence type="ECO:0000256" key="4">
    <source>
        <dbReference type="ARBA" id="ARBA00023163"/>
    </source>
</evidence>
<dbReference type="NCBIfam" id="TIGR02937">
    <property type="entry name" value="sigma70-ECF"/>
    <property type="match status" value="1"/>
</dbReference>
<name>A0ABQ2V0Z4_9PSEU</name>
<reference evidence="8" key="1">
    <citation type="journal article" date="2019" name="Int. J. Syst. Evol. Microbiol.">
        <title>The Global Catalogue of Microorganisms (GCM) 10K type strain sequencing project: providing services to taxonomists for standard genome sequencing and annotation.</title>
        <authorList>
            <consortium name="The Broad Institute Genomics Platform"/>
            <consortium name="The Broad Institute Genome Sequencing Center for Infectious Disease"/>
            <person name="Wu L."/>
            <person name="Ma J."/>
        </authorList>
    </citation>
    <scope>NUCLEOTIDE SEQUENCE [LARGE SCALE GENOMIC DNA]</scope>
    <source>
        <strain evidence="8">JCM 3296</strain>
    </source>
</reference>
<dbReference type="Proteomes" id="UP000649573">
    <property type="component" value="Unassembled WGS sequence"/>
</dbReference>
<proteinExistence type="inferred from homology"/>
<keyword evidence="4" id="KW-0804">Transcription</keyword>
<evidence type="ECO:0000313" key="8">
    <source>
        <dbReference type="Proteomes" id="UP000649573"/>
    </source>
</evidence>
<dbReference type="Pfam" id="PF08281">
    <property type="entry name" value="Sigma70_r4_2"/>
    <property type="match status" value="1"/>
</dbReference>
<evidence type="ECO:0000259" key="6">
    <source>
        <dbReference type="Pfam" id="PF08281"/>
    </source>
</evidence>
<dbReference type="InterPro" id="IPR014284">
    <property type="entry name" value="RNA_pol_sigma-70_dom"/>
</dbReference>
<keyword evidence="2" id="KW-0805">Transcription regulation</keyword>
<gene>
    <name evidence="7" type="ORF">GCM10010178_64020</name>
</gene>
<dbReference type="EMBL" id="BMRE01000036">
    <property type="protein sequence ID" value="GGU63069.1"/>
    <property type="molecule type" value="Genomic_DNA"/>
</dbReference>
<evidence type="ECO:0000259" key="5">
    <source>
        <dbReference type="Pfam" id="PF04542"/>
    </source>
</evidence>
<dbReference type="PANTHER" id="PTHR43133:SF25">
    <property type="entry name" value="RNA POLYMERASE SIGMA FACTOR RFAY-RELATED"/>
    <property type="match status" value="1"/>
</dbReference>
<dbReference type="SUPFAM" id="SSF88946">
    <property type="entry name" value="Sigma2 domain of RNA polymerase sigma factors"/>
    <property type="match status" value="1"/>
</dbReference>
<dbReference type="SUPFAM" id="SSF88659">
    <property type="entry name" value="Sigma3 and sigma4 domains of RNA polymerase sigma factors"/>
    <property type="match status" value="1"/>
</dbReference>
<organism evidence="7 8">
    <name type="scientific">Lentzea flava</name>
    <dbReference type="NCBI Taxonomy" id="103732"/>
    <lineage>
        <taxon>Bacteria</taxon>
        <taxon>Bacillati</taxon>
        <taxon>Actinomycetota</taxon>
        <taxon>Actinomycetes</taxon>
        <taxon>Pseudonocardiales</taxon>
        <taxon>Pseudonocardiaceae</taxon>
        <taxon>Lentzea</taxon>
    </lineage>
</organism>
<keyword evidence="3" id="KW-0731">Sigma factor</keyword>
<dbReference type="InterPro" id="IPR013325">
    <property type="entry name" value="RNA_pol_sigma_r2"/>
</dbReference>
<dbReference type="InterPro" id="IPR039425">
    <property type="entry name" value="RNA_pol_sigma-70-like"/>
</dbReference>